<dbReference type="GO" id="GO:0005634">
    <property type="term" value="C:nucleus"/>
    <property type="evidence" value="ECO:0007669"/>
    <property type="project" value="UniProtKB-SubCell"/>
</dbReference>
<dbReference type="Pfam" id="PF00013">
    <property type="entry name" value="KH_1"/>
    <property type="match status" value="3"/>
</dbReference>
<evidence type="ECO:0000256" key="5">
    <source>
        <dbReference type="ARBA" id="ARBA00023187"/>
    </source>
</evidence>
<dbReference type="AlphaFoldDB" id="A0A7R8X780"/>
<evidence type="ECO:0000256" key="6">
    <source>
        <dbReference type="ARBA" id="ARBA00023242"/>
    </source>
</evidence>
<reference evidence="10" key="1">
    <citation type="submission" date="2020-11" db="EMBL/GenBank/DDBJ databases">
        <authorList>
            <person name="Tran Van P."/>
        </authorList>
    </citation>
    <scope>NUCLEOTIDE SEQUENCE</scope>
</reference>
<protein>
    <recommendedName>
        <fullName evidence="9">K Homology domain-containing protein</fullName>
    </recommendedName>
</protein>
<evidence type="ECO:0000256" key="4">
    <source>
        <dbReference type="ARBA" id="ARBA00022884"/>
    </source>
</evidence>
<dbReference type="CDD" id="cd22435">
    <property type="entry name" value="KH-I_NOVA_rpt1"/>
    <property type="match status" value="1"/>
</dbReference>
<comment type="subcellular location">
    <subcellularLocation>
        <location evidence="1">Nucleus</location>
    </subcellularLocation>
</comment>
<evidence type="ECO:0000313" key="10">
    <source>
        <dbReference type="EMBL" id="CAD7244162.1"/>
    </source>
</evidence>
<evidence type="ECO:0000313" key="11">
    <source>
        <dbReference type="Proteomes" id="UP000677054"/>
    </source>
</evidence>
<dbReference type="PANTHER" id="PTHR10288">
    <property type="entry name" value="KH DOMAIN CONTAINING RNA BINDING PROTEIN"/>
    <property type="match status" value="1"/>
</dbReference>
<dbReference type="GO" id="GO:0006397">
    <property type="term" value="P:mRNA processing"/>
    <property type="evidence" value="ECO:0007669"/>
    <property type="project" value="UniProtKB-KW"/>
</dbReference>
<dbReference type="CDD" id="cd09031">
    <property type="entry name" value="KH-I_NOVA_rpt3"/>
    <property type="match status" value="1"/>
</dbReference>
<dbReference type="Gene3D" id="3.30.1370.10">
    <property type="entry name" value="K Homology domain, type 1"/>
    <property type="match status" value="3"/>
</dbReference>
<evidence type="ECO:0000256" key="3">
    <source>
        <dbReference type="ARBA" id="ARBA00022737"/>
    </source>
</evidence>
<dbReference type="EMBL" id="CAJPEV010000575">
    <property type="protein sequence ID" value="CAG0886594.1"/>
    <property type="molecule type" value="Genomic_DNA"/>
</dbReference>
<feature type="domain" description="K Homology" evidence="9">
    <location>
        <begin position="496"/>
        <end position="569"/>
    </location>
</feature>
<dbReference type="SMART" id="SM00322">
    <property type="entry name" value="KH"/>
    <property type="match status" value="3"/>
</dbReference>
<feature type="region of interest" description="Disordered" evidence="8">
    <location>
        <begin position="1"/>
        <end position="47"/>
    </location>
</feature>
<dbReference type="PROSITE" id="PS50084">
    <property type="entry name" value="KH_TYPE_1"/>
    <property type="match status" value="3"/>
</dbReference>
<dbReference type="EMBL" id="LR900092">
    <property type="protein sequence ID" value="CAD7244162.1"/>
    <property type="molecule type" value="Genomic_DNA"/>
</dbReference>
<name>A0A7R8X780_9CRUS</name>
<keyword evidence="3" id="KW-0677">Repeat</keyword>
<keyword evidence="4 7" id="KW-0694">RNA-binding</keyword>
<dbReference type="InterPro" id="IPR036612">
    <property type="entry name" value="KH_dom_type_1_sf"/>
</dbReference>
<organism evidence="10">
    <name type="scientific">Darwinula stevensoni</name>
    <dbReference type="NCBI Taxonomy" id="69355"/>
    <lineage>
        <taxon>Eukaryota</taxon>
        <taxon>Metazoa</taxon>
        <taxon>Ecdysozoa</taxon>
        <taxon>Arthropoda</taxon>
        <taxon>Crustacea</taxon>
        <taxon>Oligostraca</taxon>
        <taxon>Ostracoda</taxon>
        <taxon>Podocopa</taxon>
        <taxon>Podocopida</taxon>
        <taxon>Darwinulocopina</taxon>
        <taxon>Darwinuloidea</taxon>
        <taxon>Darwinulidae</taxon>
        <taxon>Darwinula</taxon>
    </lineage>
</organism>
<dbReference type="CDD" id="cd22436">
    <property type="entry name" value="KH-I_NOVA_rpt2"/>
    <property type="match status" value="1"/>
</dbReference>
<keyword evidence="11" id="KW-1185">Reference proteome</keyword>
<evidence type="ECO:0000256" key="2">
    <source>
        <dbReference type="ARBA" id="ARBA00022664"/>
    </source>
</evidence>
<dbReference type="GO" id="GO:0010468">
    <property type="term" value="P:regulation of gene expression"/>
    <property type="evidence" value="ECO:0007669"/>
    <property type="project" value="UniProtKB-ARBA"/>
</dbReference>
<accession>A0A7R8X780</accession>
<keyword evidence="5" id="KW-0508">mRNA splicing</keyword>
<dbReference type="OrthoDB" id="441329at2759"/>
<dbReference type="GO" id="GO:0003723">
    <property type="term" value="F:RNA binding"/>
    <property type="evidence" value="ECO:0007669"/>
    <property type="project" value="UniProtKB-UniRule"/>
</dbReference>
<gene>
    <name evidence="10" type="ORF">DSTB1V02_LOCUS4064</name>
</gene>
<evidence type="ECO:0000256" key="8">
    <source>
        <dbReference type="SAM" id="MobiDB-lite"/>
    </source>
</evidence>
<evidence type="ECO:0000256" key="7">
    <source>
        <dbReference type="PROSITE-ProRule" id="PRU00117"/>
    </source>
</evidence>
<proteinExistence type="predicted"/>
<dbReference type="InterPro" id="IPR004088">
    <property type="entry name" value="KH_dom_type_1"/>
</dbReference>
<sequence>MTMNNDTFEENVSVGEANADSRKRPLESEVSSDDMDNASSKRSNFGAVVPSSTEGLDLLGDGIYHMKILIPSLVAGSIIGKGGETIGQLQKDTNTKIKMSKANDFYPGYIYPTSPHAKRAQESSAQCGVLKVIPCESLEQSPNGRGTSERVCIISGSPDSIMEALIFIIGKIKEKPDPNAKPAIDFDNKLAVDRDKQMKILVPNSTAGMIIGKGGSYIKQIKEETGAYVQISQKAKDTTLLERCITVIGEGETSEKACAMILTKIVEDPQSGSCLNVSYADVSGPVANFNPTGSPFAVSTATSSSPGNGSYGSNIVNALAGGLNFSLNLGPVGTAPLNNSTMMSQIMDHVRSTLRGSGYTEQATHDIVSSLNTLANYGILGVGMGMGIAPISTSTSSSTIQPPASESAIAPHSAVANPVSGAVAPISMVSTDAASDVPPLTTSYAMRYTTAFDPFSTQSSPASAITGSPILHTNSNSYGLGTTGTPVTNSPIMNPNQVSKSVEVSENIVGAILGPGGTALVEIQRYSGATIQITKKGIFAPGTRNRVVTITGTPEAINTAHCLIQQRITKEEEKRKIQNYLRV</sequence>
<dbReference type="FunFam" id="3.30.1370.10:FF:000022">
    <property type="entry name" value="RNA-binding protein Nova-1 isoform 1"/>
    <property type="match status" value="1"/>
</dbReference>
<evidence type="ECO:0000256" key="1">
    <source>
        <dbReference type="ARBA" id="ARBA00004123"/>
    </source>
</evidence>
<evidence type="ECO:0000259" key="9">
    <source>
        <dbReference type="SMART" id="SM00322"/>
    </source>
</evidence>
<dbReference type="InterPro" id="IPR047276">
    <property type="entry name" value="KH-I_NOVA_rpt2"/>
</dbReference>
<dbReference type="Proteomes" id="UP000677054">
    <property type="component" value="Unassembled WGS sequence"/>
</dbReference>
<feature type="domain" description="K Homology" evidence="9">
    <location>
        <begin position="62"/>
        <end position="173"/>
    </location>
</feature>
<dbReference type="InterPro" id="IPR004087">
    <property type="entry name" value="KH_dom"/>
</dbReference>
<keyword evidence="2" id="KW-0507">mRNA processing</keyword>
<keyword evidence="6" id="KW-0539">Nucleus</keyword>
<dbReference type="GO" id="GO:0008380">
    <property type="term" value="P:RNA splicing"/>
    <property type="evidence" value="ECO:0007669"/>
    <property type="project" value="UniProtKB-KW"/>
</dbReference>
<dbReference type="InterPro" id="IPR047274">
    <property type="entry name" value="KH-I_NOVA_rpt3"/>
</dbReference>
<dbReference type="InterPro" id="IPR047275">
    <property type="entry name" value="KH-I_NOVA_rpt1"/>
</dbReference>
<dbReference type="SUPFAM" id="SSF54791">
    <property type="entry name" value="Eukaryotic type KH-domain (KH-domain type I)"/>
    <property type="match status" value="3"/>
</dbReference>
<feature type="domain" description="K Homology" evidence="9">
    <location>
        <begin position="194"/>
        <end position="266"/>
    </location>
</feature>